<accession>A0AB33D5G4</accession>
<dbReference type="KEGG" id="afq:AFA_08585"/>
<organism evidence="2 3">
    <name type="scientific">Alcaligenes faecalis</name>
    <dbReference type="NCBI Taxonomy" id="511"/>
    <lineage>
        <taxon>Bacteria</taxon>
        <taxon>Pseudomonadati</taxon>
        <taxon>Pseudomonadota</taxon>
        <taxon>Betaproteobacteria</taxon>
        <taxon>Burkholderiales</taxon>
        <taxon>Alcaligenaceae</taxon>
        <taxon>Alcaligenes</taxon>
    </lineage>
</organism>
<keyword evidence="1" id="KW-0732">Signal</keyword>
<proteinExistence type="predicted"/>
<dbReference type="InterPro" id="IPR037873">
    <property type="entry name" value="BamE-like"/>
</dbReference>
<evidence type="ECO:0000313" key="2">
    <source>
        <dbReference type="EMBL" id="ASR91438.1"/>
    </source>
</evidence>
<reference evidence="2 3" key="1">
    <citation type="submission" date="2017-05" db="EMBL/GenBank/DDBJ databases">
        <authorList>
            <person name="Qiu J.G."/>
            <person name="He J."/>
        </authorList>
    </citation>
    <scope>NUCLEOTIDE SEQUENCE [LARGE SCALE GENOMIC DNA]</scope>
    <source>
        <strain evidence="2 3">JQ135</strain>
    </source>
</reference>
<sequence>MGEPRRTDVNEDRERWIFWNPAIIGFTPIDNETLAQDRLVVTFVEGKVTRWGNQTYIDDAAEISRKTMENSMTLIKETQKTAQ</sequence>
<dbReference type="AlphaFoldDB" id="A0AB33D5G4"/>
<name>A0AB33D5G4_ALCFA</name>
<dbReference type="Gene3D" id="3.30.1450.10">
    <property type="match status" value="1"/>
</dbReference>
<protein>
    <submittedName>
        <fullName evidence="2">Uncharacterized protein</fullName>
    </submittedName>
</protein>
<gene>
    <name evidence="2" type="ORF">AFA_08585</name>
</gene>
<dbReference type="EMBL" id="CP021641">
    <property type="protein sequence ID" value="ASR91438.1"/>
    <property type="molecule type" value="Genomic_DNA"/>
</dbReference>
<dbReference type="Proteomes" id="UP000214561">
    <property type="component" value="Chromosome"/>
</dbReference>
<evidence type="ECO:0000313" key="3">
    <source>
        <dbReference type="Proteomes" id="UP000214561"/>
    </source>
</evidence>
<evidence type="ECO:0000256" key="1">
    <source>
        <dbReference type="ARBA" id="ARBA00022729"/>
    </source>
</evidence>